<sequence>MQRAYRNSEFIQFHANVLSIVTDTDPEKLKIADQVKAYKIPVTALDDVFKQQTSSPTTKELEAYDEARDFAIIGIRAVIEGYTYHYDKKSREAAQALLESINLYGTQLYKLNYQAQTTTLRNLISEWEQNASLKKAVTLLQLTDWVSHMKTVNTVFNNKFLERNSEYATATKENLSSMRDEAVTAYRVLMDHITAHATLNGTAALTNLINKLNALTDNYNTLIENRTRSTSEDESENQENTDNPTPQDIAAE</sequence>
<feature type="region of interest" description="Disordered" evidence="1">
    <location>
        <begin position="226"/>
        <end position="252"/>
    </location>
</feature>
<organism evidence="2 3">
    <name type="scientific">Aquimarina intermedia</name>
    <dbReference type="NCBI Taxonomy" id="350814"/>
    <lineage>
        <taxon>Bacteria</taxon>
        <taxon>Pseudomonadati</taxon>
        <taxon>Bacteroidota</taxon>
        <taxon>Flavobacteriia</taxon>
        <taxon>Flavobacteriales</taxon>
        <taxon>Flavobacteriaceae</taxon>
        <taxon>Aquimarina</taxon>
    </lineage>
</organism>
<name>A0A5S5BX39_9FLAO</name>
<proteinExistence type="predicted"/>
<dbReference type="Proteomes" id="UP000324376">
    <property type="component" value="Unassembled WGS sequence"/>
</dbReference>
<evidence type="ECO:0000313" key="2">
    <source>
        <dbReference type="EMBL" id="TYP70888.1"/>
    </source>
</evidence>
<accession>A0A5S5BX39</accession>
<dbReference type="InterPro" id="IPR046228">
    <property type="entry name" value="DUF6261"/>
</dbReference>
<dbReference type="Pfam" id="PF19775">
    <property type="entry name" value="DUF6261"/>
    <property type="match status" value="1"/>
</dbReference>
<reference evidence="2 3" key="1">
    <citation type="submission" date="2019-07" db="EMBL/GenBank/DDBJ databases">
        <title>Genomic Encyclopedia of Archaeal and Bacterial Type Strains, Phase II (KMG-II): from individual species to whole genera.</title>
        <authorList>
            <person name="Goeker M."/>
        </authorList>
    </citation>
    <scope>NUCLEOTIDE SEQUENCE [LARGE SCALE GENOMIC DNA]</scope>
    <source>
        <strain evidence="2 3">DSM 17527</strain>
    </source>
</reference>
<evidence type="ECO:0000256" key="1">
    <source>
        <dbReference type="SAM" id="MobiDB-lite"/>
    </source>
</evidence>
<gene>
    <name evidence="2" type="ORF">BD809_11156</name>
</gene>
<dbReference type="AlphaFoldDB" id="A0A5S5BX39"/>
<evidence type="ECO:0000313" key="3">
    <source>
        <dbReference type="Proteomes" id="UP000324376"/>
    </source>
</evidence>
<dbReference type="EMBL" id="VNHU01000011">
    <property type="protein sequence ID" value="TYP70888.1"/>
    <property type="molecule type" value="Genomic_DNA"/>
</dbReference>
<protein>
    <submittedName>
        <fullName evidence="2">Uncharacterized protein</fullName>
    </submittedName>
</protein>
<comment type="caution">
    <text evidence="2">The sequence shown here is derived from an EMBL/GenBank/DDBJ whole genome shotgun (WGS) entry which is preliminary data.</text>
</comment>
<keyword evidence="3" id="KW-1185">Reference proteome</keyword>